<keyword evidence="4" id="KW-1185">Reference proteome</keyword>
<dbReference type="EMBL" id="WHSC02000006">
    <property type="protein sequence ID" value="MDO6122511.1"/>
    <property type="molecule type" value="Genomic_DNA"/>
</dbReference>
<dbReference type="PANTHER" id="PTHR37828:SF1">
    <property type="entry name" value="YCII-RELATED DOMAIN-CONTAINING PROTEIN"/>
    <property type="match status" value="1"/>
</dbReference>
<proteinExistence type="inferred from homology"/>
<comment type="similarity">
    <text evidence="1">Belongs to the YciI family.</text>
</comment>
<dbReference type="Gene3D" id="3.30.70.1060">
    <property type="entry name" value="Dimeric alpha+beta barrel"/>
    <property type="match status" value="1"/>
</dbReference>
<evidence type="ECO:0000313" key="4">
    <source>
        <dbReference type="Proteomes" id="UP001177080"/>
    </source>
</evidence>
<reference evidence="3" key="1">
    <citation type="submission" date="2022-04" db="EMBL/GenBank/DDBJ databases">
        <title>Shinella lacus sp. nov., a novel member of the genus Shinella from water.</title>
        <authorList>
            <person name="Deng Y."/>
        </authorList>
    </citation>
    <scope>NUCLEOTIDE SEQUENCE</scope>
    <source>
        <strain evidence="3">JCM 31239</strain>
    </source>
</reference>
<accession>A0ABT8XGU4</accession>
<comment type="caution">
    <text evidence="3">The sequence shown here is derived from an EMBL/GenBank/DDBJ whole genome shotgun (WGS) entry which is preliminary data.</text>
</comment>
<feature type="domain" description="YCII-related" evidence="2">
    <location>
        <begin position="1"/>
        <end position="81"/>
    </location>
</feature>
<sequence length="97" mass="10780">MYVAILTYVRPLDEIDQHVDAHIAWLRKHYADGTFLLSGRRVPRTGGVILTRGESLEAVEALLETDPFQQHGLATVEIIPLQVAMAAEGLKDVFLDP</sequence>
<organism evidence="3 4">
    <name type="scientific">Shinella curvata</name>
    <dbReference type="NCBI Taxonomy" id="1817964"/>
    <lineage>
        <taxon>Bacteria</taxon>
        <taxon>Pseudomonadati</taxon>
        <taxon>Pseudomonadota</taxon>
        <taxon>Alphaproteobacteria</taxon>
        <taxon>Hyphomicrobiales</taxon>
        <taxon>Rhizobiaceae</taxon>
        <taxon>Shinella</taxon>
    </lineage>
</organism>
<dbReference type="Proteomes" id="UP001177080">
    <property type="component" value="Unassembled WGS sequence"/>
</dbReference>
<dbReference type="RefSeq" id="WP_244760895.1">
    <property type="nucleotide sequence ID" value="NZ_JALJCJ010000002.1"/>
</dbReference>
<protein>
    <submittedName>
        <fullName evidence="3">YciI family protein</fullName>
    </submittedName>
</protein>
<dbReference type="Pfam" id="PF03795">
    <property type="entry name" value="YCII"/>
    <property type="match status" value="1"/>
</dbReference>
<name>A0ABT8XGU4_9HYPH</name>
<evidence type="ECO:0000259" key="2">
    <source>
        <dbReference type="Pfam" id="PF03795"/>
    </source>
</evidence>
<evidence type="ECO:0000256" key="1">
    <source>
        <dbReference type="ARBA" id="ARBA00007689"/>
    </source>
</evidence>
<dbReference type="SUPFAM" id="SSF54909">
    <property type="entry name" value="Dimeric alpha+beta barrel"/>
    <property type="match status" value="1"/>
</dbReference>
<dbReference type="InterPro" id="IPR011008">
    <property type="entry name" value="Dimeric_a/b-barrel"/>
</dbReference>
<dbReference type="InterPro" id="IPR005545">
    <property type="entry name" value="YCII"/>
</dbReference>
<dbReference type="PANTHER" id="PTHR37828">
    <property type="entry name" value="GSR2449 PROTEIN"/>
    <property type="match status" value="1"/>
</dbReference>
<gene>
    <name evidence="3" type="ORF">GB928_015060</name>
</gene>
<evidence type="ECO:0000313" key="3">
    <source>
        <dbReference type="EMBL" id="MDO6122511.1"/>
    </source>
</evidence>